<evidence type="ECO:0000256" key="1">
    <source>
        <dbReference type="SAM" id="SignalP"/>
    </source>
</evidence>
<dbReference type="Pfam" id="PF03009">
    <property type="entry name" value="GDPD"/>
    <property type="match status" value="1"/>
</dbReference>
<feature type="chain" id="PRO_5026879092" evidence="1">
    <location>
        <begin position="24"/>
        <end position="313"/>
    </location>
</feature>
<dbReference type="PANTHER" id="PTHR46211">
    <property type="entry name" value="GLYCEROPHOSPHORYL DIESTER PHOSPHODIESTERASE"/>
    <property type="match status" value="1"/>
</dbReference>
<feature type="signal peptide" evidence="1">
    <location>
        <begin position="1"/>
        <end position="23"/>
    </location>
</feature>
<dbReference type="Gene3D" id="3.20.20.190">
    <property type="entry name" value="Phosphatidylinositol (PI) phosphodiesterase"/>
    <property type="match status" value="1"/>
</dbReference>
<feature type="domain" description="GP-PDE" evidence="2">
    <location>
        <begin position="24"/>
        <end position="311"/>
    </location>
</feature>
<sequence>MKSLLHALPGLAAALLLFGCATPFDLQGHRGARGLAPENTLPAFATALTVGVTTLELDVGVTRDGVVVVHHDPTLNPDITRGPDGKWLETRGPAVHALTYEELARYDVGRLKPGTNYAKGLPKQEPADGARIPTLESLFALVKRAGNDRVRFNIETKISPLEPATTLPPEPFARKLIDEVRRAGVASRTTIQSFDWRTLAVVQNEAPDIPTVYLSTPRTLAPVEGKPTPWTAGLDPAAFGGSVPKMVKAAGGKIWSPNYTALDEAMVSEAHALGLKVVPWTVNDPEAIAKVIGMRVDGIISDRPDLVREALKK</sequence>
<dbReference type="PANTHER" id="PTHR46211:SF14">
    <property type="entry name" value="GLYCEROPHOSPHODIESTER PHOSPHODIESTERASE"/>
    <property type="match status" value="1"/>
</dbReference>
<dbReference type="InParanoid" id="A0A6M4H542"/>
<dbReference type="GO" id="GO:0006629">
    <property type="term" value="P:lipid metabolic process"/>
    <property type="evidence" value="ECO:0007669"/>
    <property type="project" value="InterPro"/>
</dbReference>
<dbReference type="EMBL" id="CP053073">
    <property type="protein sequence ID" value="QJR13813.1"/>
    <property type="molecule type" value="Genomic_DNA"/>
</dbReference>
<dbReference type="EC" id="3.1.4.46" evidence="3"/>
<dbReference type="InterPro" id="IPR030395">
    <property type="entry name" value="GP_PDE_dom"/>
</dbReference>
<keyword evidence="3" id="KW-0378">Hydrolase</keyword>
<gene>
    <name evidence="3" type="primary">glpQ</name>
    <name evidence="3" type="ORF">DSM104440_00603</name>
</gene>
<organism evidence="3 4">
    <name type="scientific">Usitatibacter palustris</name>
    <dbReference type="NCBI Taxonomy" id="2732487"/>
    <lineage>
        <taxon>Bacteria</taxon>
        <taxon>Pseudomonadati</taxon>
        <taxon>Pseudomonadota</taxon>
        <taxon>Betaproteobacteria</taxon>
        <taxon>Nitrosomonadales</taxon>
        <taxon>Usitatibacteraceae</taxon>
        <taxon>Usitatibacter</taxon>
    </lineage>
</organism>
<dbReference type="Proteomes" id="UP000503096">
    <property type="component" value="Chromosome"/>
</dbReference>
<dbReference type="GO" id="GO:0008889">
    <property type="term" value="F:glycerophosphodiester phosphodiesterase activity"/>
    <property type="evidence" value="ECO:0007669"/>
    <property type="project" value="UniProtKB-EC"/>
</dbReference>
<keyword evidence="4" id="KW-1185">Reference proteome</keyword>
<keyword evidence="1" id="KW-0732">Signal</keyword>
<dbReference type="KEGG" id="upl:DSM104440_00603"/>
<dbReference type="PROSITE" id="PS51257">
    <property type="entry name" value="PROKAR_LIPOPROTEIN"/>
    <property type="match status" value="1"/>
</dbReference>
<dbReference type="CDD" id="cd08567">
    <property type="entry name" value="GDPD_SpGDE_like"/>
    <property type="match status" value="1"/>
</dbReference>
<dbReference type="SUPFAM" id="SSF51695">
    <property type="entry name" value="PLC-like phosphodiesterases"/>
    <property type="match status" value="1"/>
</dbReference>
<evidence type="ECO:0000313" key="3">
    <source>
        <dbReference type="EMBL" id="QJR13813.1"/>
    </source>
</evidence>
<evidence type="ECO:0000313" key="4">
    <source>
        <dbReference type="Proteomes" id="UP000503096"/>
    </source>
</evidence>
<proteinExistence type="predicted"/>
<evidence type="ECO:0000259" key="2">
    <source>
        <dbReference type="PROSITE" id="PS51704"/>
    </source>
</evidence>
<dbReference type="PROSITE" id="PS51704">
    <property type="entry name" value="GP_PDE"/>
    <property type="match status" value="1"/>
</dbReference>
<reference evidence="3 4" key="1">
    <citation type="submission" date="2020-04" db="EMBL/GenBank/DDBJ databases">
        <title>Usitatibacter rugosus gen. nov., sp. nov. and Usitatibacter palustris sp. nov., novel members of Usitatibacteraceae fam. nov. within the order Nitrosomonadales isolated from soil.</title>
        <authorList>
            <person name="Huber K.J."/>
            <person name="Neumann-Schaal M."/>
            <person name="Geppert A."/>
            <person name="Luckner M."/>
            <person name="Wanner G."/>
            <person name="Overmann J."/>
        </authorList>
    </citation>
    <scope>NUCLEOTIDE SEQUENCE [LARGE SCALE GENOMIC DNA]</scope>
    <source>
        <strain evidence="3 4">Swamp67</strain>
    </source>
</reference>
<dbReference type="AlphaFoldDB" id="A0A6M4H542"/>
<accession>A0A6M4H542</accession>
<dbReference type="InterPro" id="IPR017946">
    <property type="entry name" value="PLC-like_Pdiesterase_TIM-brl"/>
</dbReference>
<protein>
    <submittedName>
        <fullName evidence="3">Glycerophosphodiester phosphodiesterase</fullName>
        <ecNumber evidence="3">3.1.4.46</ecNumber>
    </submittedName>
</protein>
<dbReference type="PROSITE" id="PS50007">
    <property type="entry name" value="PIPLC_X_DOMAIN"/>
    <property type="match status" value="1"/>
</dbReference>
<name>A0A6M4H542_9PROT</name>
<dbReference type="RefSeq" id="WP_171160553.1">
    <property type="nucleotide sequence ID" value="NZ_CP053073.1"/>
</dbReference>